<dbReference type="AlphaFoldDB" id="A0A0K1Q5D3"/>
<accession>A0A0K1Q5D3</accession>
<organism evidence="1 2">
    <name type="scientific">Labilithrix luteola</name>
    <dbReference type="NCBI Taxonomy" id="1391654"/>
    <lineage>
        <taxon>Bacteria</taxon>
        <taxon>Pseudomonadati</taxon>
        <taxon>Myxococcota</taxon>
        <taxon>Polyangia</taxon>
        <taxon>Polyangiales</taxon>
        <taxon>Labilitrichaceae</taxon>
        <taxon>Labilithrix</taxon>
    </lineage>
</organism>
<dbReference type="KEGG" id="llu:AKJ09_07606"/>
<sequence>MSTVPPSADGPDAEITAQAATGVVVVERVVAERSGDTLTHDAHADTIVARFVRVRQGIVDAPALRIAGVAQDLPALGTCTTDTDDPLVQKPRAVDLLDVGPVSLDDLQGRSTLLLPRSMPDPAGVVSGVFYTARATEAFAPGGHLELHASGGPDLADGFVVNVAAPQDVRDVVVSSNASGGLDVAWDATDADPRDLVYVEVLGPSSRPSSRVVTRCTTQDIGHVGIPESVLGRTSEGQLAVHRVHRESFRTKGIDPGEVRFDVSRVVSFRR</sequence>
<dbReference type="Proteomes" id="UP000064967">
    <property type="component" value="Chromosome"/>
</dbReference>
<proteinExistence type="predicted"/>
<dbReference type="STRING" id="1391654.AKJ09_07606"/>
<name>A0A0K1Q5D3_9BACT</name>
<keyword evidence="2" id="KW-1185">Reference proteome</keyword>
<gene>
    <name evidence="1" type="ORF">AKJ09_07606</name>
</gene>
<protein>
    <submittedName>
        <fullName evidence="1">Uncharacterized protein</fullName>
    </submittedName>
</protein>
<evidence type="ECO:0000313" key="2">
    <source>
        <dbReference type="Proteomes" id="UP000064967"/>
    </source>
</evidence>
<reference evidence="1 2" key="1">
    <citation type="submission" date="2015-08" db="EMBL/GenBank/DDBJ databases">
        <authorList>
            <person name="Babu N.S."/>
            <person name="Beckwith C.J."/>
            <person name="Beseler K.G."/>
            <person name="Brison A."/>
            <person name="Carone J.V."/>
            <person name="Caskin T.P."/>
            <person name="Diamond M."/>
            <person name="Durham M.E."/>
            <person name="Foxe J.M."/>
            <person name="Go M."/>
            <person name="Henderson B.A."/>
            <person name="Jones I.B."/>
            <person name="McGettigan J.A."/>
            <person name="Micheletti S.J."/>
            <person name="Nasrallah M.E."/>
            <person name="Ortiz D."/>
            <person name="Piller C.R."/>
            <person name="Privatt S.R."/>
            <person name="Schneider S.L."/>
            <person name="Sharp S."/>
            <person name="Smith T.C."/>
            <person name="Stanton J.D."/>
            <person name="Ullery H.E."/>
            <person name="Wilson R.J."/>
            <person name="Serrano M.G."/>
            <person name="Buck G."/>
            <person name="Lee V."/>
            <person name="Wang Y."/>
            <person name="Carvalho R."/>
            <person name="Voegtly L."/>
            <person name="Shi R."/>
            <person name="Duckworth R."/>
            <person name="Johnson A."/>
            <person name="Loviza R."/>
            <person name="Walstead R."/>
            <person name="Shah Z."/>
            <person name="Kiflezghi M."/>
            <person name="Wade K."/>
            <person name="Ball S.L."/>
            <person name="Bradley K.W."/>
            <person name="Asai D.J."/>
            <person name="Bowman C.A."/>
            <person name="Russell D.A."/>
            <person name="Pope W.H."/>
            <person name="Jacobs-Sera D."/>
            <person name="Hendrix R.W."/>
            <person name="Hatfull G.F."/>
        </authorList>
    </citation>
    <scope>NUCLEOTIDE SEQUENCE [LARGE SCALE GENOMIC DNA]</scope>
    <source>
        <strain evidence="1 2">DSM 27648</strain>
    </source>
</reference>
<dbReference type="EMBL" id="CP012333">
    <property type="protein sequence ID" value="AKV00943.1"/>
    <property type="molecule type" value="Genomic_DNA"/>
</dbReference>
<evidence type="ECO:0000313" key="1">
    <source>
        <dbReference type="EMBL" id="AKV00943.1"/>
    </source>
</evidence>